<dbReference type="Gene3D" id="3.40.190.10">
    <property type="entry name" value="Periplasmic binding protein-like II"/>
    <property type="match status" value="1"/>
</dbReference>
<dbReference type="InterPro" id="IPR019594">
    <property type="entry name" value="Glu/Gly-bd"/>
</dbReference>
<evidence type="ECO:0000256" key="6">
    <source>
        <dbReference type="ARBA" id="ARBA00022989"/>
    </source>
</evidence>
<feature type="domain" description="Ionotropic glutamate receptor L-glutamate and glycine-binding" evidence="15">
    <location>
        <begin position="201"/>
        <end position="262"/>
    </location>
</feature>
<gene>
    <name evidence="16" type="ORF">OUZ56_023060</name>
</gene>
<evidence type="ECO:0000256" key="7">
    <source>
        <dbReference type="ARBA" id="ARBA00023065"/>
    </source>
</evidence>
<evidence type="ECO:0000313" key="17">
    <source>
        <dbReference type="Proteomes" id="UP001234178"/>
    </source>
</evidence>
<organism evidence="16 17">
    <name type="scientific">Daphnia magna</name>
    <dbReference type="NCBI Taxonomy" id="35525"/>
    <lineage>
        <taxon>Eukaryota</taxon>
        <taxon>Metazoa</taxon>
        <taxon>Ecdysozoa</taxon>
        <taxon>Arthropoda</taxon>
        <taxon>Crustacea</taxon>
        <taxon>Branchiopoda</taxon>
        <taxon>Diplostraca</taxon>
        <taxon>Cladocera</taxon>
        <taxon>Anomopoda</taxon>
        <taxon>Daphniidae</taxon>
        <taxon>Daphnia</taxon>
    </lineage>
</organism>
<keyword evidence="9" id="KW-0675">Receptor</keyword>
<dbReference type="Pfam" id="PF10613">
    <property type="entry name" value="Lig_chan-Glu_bd"/>
    <property type="match status" value="1"/>
</dbReference>
<evidence type="ECO:0000256" key="3">
    <source>
        <dbReference type="ARBA" id="ARBA00022448"/>
    </source>
</evidence>
<evidence type="ECO:0000256" key="2">
    <source>
        <dbReference type="ARBA" id="ARBA00008685"/>
    </source>
</evidence>
<keyword evidence="11" id="KW-1071">Ligand-gated ion channel</keyword>
<comment type="subcellular location">
    <subcellularLocation>
        <location evidence="1">Cell membrane</location>
        <topology evidence="1">Multi-pass membrane protein</topology>
    </subcellularLocation>
</comment>
<keyword evidence="6 13" id="KW-1133">Transmembrane helix</keyword>
<dbReference type="Pfam" id="PF00060">
    <property type="entry name" value="Lig_chan"/>
    <property type="match status" value="1"/>
</dbReference>
<dbReference type="EMBL" id="JAOYFB010000039">
    <property type="protein sequence ID" value="KAK4030103.1"/>
    <property type="molecule type" value="Genomic_DNA"/>
</dbReference>
<evidence type="ECO:0000256" key="1">
    <source>
        <dbReference type="ARBA" id="ARBA00004651"/>
    </source>
</evidence>
<keyword evidence="8 13" id="KW-0472">Membrane</keyword>
<name>A0ABR0AY86_9CRUS</name>
<evidence type="ECO:0000313" key="16">
    <source>
        <dbReference type="EMBL" id="KAK4030103.1"/>
    </source>
</evidence>
<dbReference type="InterPro" id="IPR001320">
    <property type="entry name" value="Iontro_rcpt_C"/>
</dbReference>
<reference evidence="16 17" key="1">
    <citation type="journal article" date="2023" name="Nucleic Acids Res.">
        <title>The hologenome of Daphnia magna reveals possible DNA methylation and microbiome-mediated evolution of the host genome.</title>
        <authorList>
            <person name="Chaturvedi A."/>
            <person name="Li X."/>
            <person name="Dhandapani V."/>
            <person name="Marshall H."/>
            <person name="Kissane S."/>
            <person name="Cuenca-Cambronero M."/>
            <person name="Asole G."/>
            <person name="Calvet F."/>
            <person name="Ruiz-Romero M."/>
            <person name="Marangio P."/>
            <person name="Guigo R."/>
            <person name="Rago D."/>
            <person name="Mirbahai L."/>
            <person name="Eastwood N."/>
            <person name="Colbourne J.K."/>
            <person name="Zhou J."/>
            <person name="Mallon E."/>
            <person name="Orsini L."/>
        </authorList>
    </citation>
    <scope>NUCLEOTIDE SEQUENCE [LARGE SCALE GENOMIC DNA]</scope>
    <source>
        <strain evidence="16">LRV0_1</strain>
    </source>
</reference>
<keyword evidence="10" id="KW-0325">Glycoprotein</keyword>
<keyword evidence="7" id="KW-0406">Ion transport</keyword>
<evidence type="ECO:0000256" key="11">
    <source>
        <dbReference type="ARBA" id="ARBA00023286"/>
    </source>
</evidence>
<feature type="transmembrane region" description="Helical" evidence="13">
    <location>
        <begin position="315"/>
        <end position="336"/>
    </location>
</feature>
<keyword evidence="14" id="KW-0732">Signal</keyword>
<evidence type="ECO:0000256" key="12">
    <source>
        <dbReference type="ARBA" id="ARBA00023303"/>
    </source>
</evidence>
<feature type="signal peptide" evidence="14">
    <location>
        <begin position="1"/>
        <end position="20"/>
    </location>
</feature>
<comment type="similarity">
    <text evidence="2">Belongs to the glutamate-gated ion channel (TC 1.A.10.1) family.</text>
</comment>
<evidence type="ECO:0000256" key="4">
    <source>
        <dbReference type="ARBA" id="ARBA00022475"/>
    </source>
</evidence>
<evidence type="ECO:0000256" key="14">
    <source>
        <dbReference type="SAM" id="SignalP"/>
    </source>
</evidence>
<keyword evidence="3" id="KW-0813">Transport</keyword>
<feature type="chain" id="PRO_5046030230" description="Ionotropic glutamate receptor L-glutamate and glycine-binding domain-containing protein" evidence="14">
    <location>
        <begin position="21"/>
        <end position="600"/>
    </location>
</feature>
<feature type="transmembrane region" description="Helical" evidence="13">
    <location>
        <begin position="569"/>
        <end position="596"/>
    </location>
</feature>
<dbReference type="Gene3D" id="1.10.287.70">
    <property type="match status" value="1"/>
</dbReference>
<evidence type="ECO:0000256" key="13">
    <source>
        <dbReference type="SAM" id="Phobius"/>
    </source>
</evidence>
<dbReference type="PANTHER" id="PTHR42643:SF24">
    <property type="entry name" value="IONOTROPIC RECEPTOR 60A"/>
    <property type="match status" value="1"/>
</dbReference>
<sequence>MLSPLNVVLSLVLAIDVVISRDDQRTAQVISTLLTDSKCPATIVVSDDSPGHYTEGLLNTFVNMHIGQHPLILPEVSDWSPKRRYREPTCQNAVIFGRQITTLSSLYRAIKSQFHVNNAMVVARFTPEDAIRLLFDIQDEKMFVLLEKNGRDLELYSWKANNKTSFVIIRSPSNVTLAKARDRSVNLSGRHLMIGTLTYPPSIIIDSGRGIQGIEPSIIETLSHNLKFTYEFIETSPNEMWGEIFGTADNRTFTGLLGMLVRKEVDIAAGELYISSLRLPYIDYTDIYNFGYESFLVPAPRPYGKWTALFYSFTWPTWLATIVSAFVVIVMLRFVAACSSRYSESPNNDVFADFQYCCLYVIGNLSNVQVQPQNITSGSNRTFLIGWLFATLILSTGYRSGLISYMTFPFTPPTIDTLQQLVDSPLQKVVFGFFFKSILMNSSNQLEKKIGEQLIPHYNLTGMFVSLETDSSAIQSSLNNLLYMAATMYPTTSAGPRVHLIKENLVPAWVAFGLQKNSQLKPYFDKEIQRLIESGLVEHHRTTFAKRLVKWNPKKASDRISFTLDSLQGAFYLLGVGIVASIVVFTIEIGSAWSVFKFWL</sequence>
<evidence type="ECO:0000256" key="9">
    <source>
        <dbReference type="ARBA" id="ARBA00023170"/>
    </source>
</evidence>
<dbReference type="PANTHER" id="PTHR42643">
    <property type="entry name" value="IONOTROPIC RECEPTOR 20A-RELATED"/>
    <property type="match status" value="1"/>
</dbReference>
<keyword evidence="4" id="KW-1003">Cell membrane</keyword>
<protein>
    <recommendedName>
        <fullName evidence="15">Ionotropic glutamate receptor L-glutamate and glycine-binding domain-containing protein</fullName>
    </recommendedName>
</protein>
<evidence type="ECO:0000256" key="8">
    <source>
        <dbReference type="ARBA" id="ARBA00023136"/>
    </source>
</evidence>
<keyword evidence="17" id="KW-1185">Reference proteome</keyword>
<comment type="caution">
    <text evidence="16">The sequence shown here is derived from an EMBL/GenBank/DDBJ whole genome shotgun (WGS) entry which is preliminary data.</text>
</comment>
<dbReference type="SUPFAM" id="SSF53850">
    <property type="entry name" value="Periplasmic binding protein-like II"/>
    <property type="match status" value="1"/>
</dbReference>
<dbReference type="SMART" id="SM00918">
    <property type="entry name" value="Lig_chan-Glu_bd"/>
    <property type="match status" value="1"/>
</dbReference>
<evidence type="ECO:0000256" key="10">
    <source>
        <dbReference type="ARBA" id="ARBA00023180"/>
    </source>
</evidence>
<dbReference type="Proteomes" id="UP001234178">
    <property type="component" value="Unassembled WGS sequence"/>
</dbReference>
<proteinExistence type="inferred from homology"/>
<dbReference type="InterPro" id="IPR052192">
    <property type="entry name" value="Insect_Ionotropic_Sensory_Rcpt"/>
</dbReference>
<accession>A0ABR0AY86</accession>
<evidence type="ECO:0000256" key="5">
    <source>
        <dbReference type="ARBA" id="ARBA00022692"/>
    </source>
</evidence>
<keyword evidence="5 13" id="KW-0812">Transmembrane</keyword>
<evidence type="ECO:0000259" key="15">
    <source>
        <dbReference type="SMART" id="SM00918"/>
    </source>
</evidence>
<keyword evidence="12" id="KW-0407">Ion channel</keyword>